<organism evidence="2 3">
    <name type="scientific">Marinicrinis lubricantis</name>
    <dbReference type="NCBI Taxonomy" id="2086470"/>
    <lineage>
        <taxon>Bacteria</taxon>
        <taxon>Bacillati</taxon>
        <taxon>Bacillota</taxon>
        <taxon>Bacilli</taxon>
        <taxon>Bacillales</taxon>
        <taxon>Paenibacillaceae</taxon>
    </lineage>
</organism>
<keyword evidence="3" id="KW-1185">Reference proteome</keyword>
<evidence type="ECO:0000256" key="1">
    <source>
        <dbReference type="SAM" id="Phobius"/>
    </source>
</evidence>
<feature type="transmembrane region" description="Helical" evidence="1">
    <location>
        <begin position="7"/>
        <end position="29"/>
    </location>
</feature>
<keyword evidence="1" id="KW-1133">Transmembrane helix</keyword>
<comment type="caution">
    <text evidence="2">The sequence shown here is derived from an EMBL/GenBank/DDBJ whole genome shotgun (WGS) entry which is preliminary data.</text>
</comment>
<protein>
    <submittedName>
        <fullName evidence="2">AzlD domain-containing protein</fullName>
    </submittedName>
</protein>
<keyword evidence="1" id="KW-0812">Transmembrane</keyword>
<reference evidence="3" key="1">
    <citation type="journal article" date="2019" name="Int. J. Syst. Evol. Microbiol.">
        <title>The Global Catalogue of Microorganisms (GCM) 10K type strain sequencing project: providing services to taxonomists for standard genome sequencing and annotation.</title>
        <authorList>
            <consortium name="The Broad Institute Genomics Platform"/>
            <consortium name="The Broad Institute Genome Sequencing Center for Infectious Disease"/>
            <person name="Wu L."/>
            <person name="Ma J."/>
        </authorList>
    </citation>
    <scope>NUCLEOTIDE SEQUENCE [LARGE SCALE GENOMIC DNA]</scope>
    <source>
        <strain evidence="3">CCM 8749</strain>
    </source>
</reference>
<keyword evidence="1" id="KW-0472">Membrane</keyword>
<dbReference type="EMBL" id="JBHSQV010000025">
    <property type="protein sequence ID" value="MFC5985428.1"/>
    <property type="molecule type" value="Genomic_DNA"/>
</dbReference>
<accession>A0ABW1IK39</accession>
<dbReference type="InterPro" id="IPR008407">
    <property type="entry name" value="Brnchd-chn_aa_trnsp_AzlD"/>
</dbReference>
<proteinExistence type="predicted"/>
<gene>
    <name evidence="2" type="ORF">ACFPXP_03110</name>
</gene>
<dbReference type="Pfam" id="PF05437">
    <property type="entry name" value="AzlD"/>
    <property type="match status" value="1"/>
</dbReference>
<dbReference type="Proteomes" id="UP001596250">
    <property type="component" value="Unassembled WGS sequence"/>
</dbReference>
<feature type="transmembrane region" description="Helical" evidence="1">
    <location>
        <begin position="91"/>
        <end position="107"/>
    </location>
</feature>
<sequence>MKVDMDVLLIILGGAIVTLIPRVLPFLLVRNIRLPQPVLKWLSFIPICILSALVIQSVIIKEGTSISIDWPVLMVIVPTALAAVWTKSLSVTVVVGVLLMALTRAFII</sequence>
<evidence type="ECO:0000313" key="3">
    <source>
        <dbReference type="Proteomes" id="UP001596250"/>
    </source>
</evidence>
<name>A0ABW1IK39_9BACL</name>
<feature type="transmembrane region" description="Helical" evidence="1">
    <location>
        <begin position="41"/>
        <end position="60"/>
    </location>
</feature>
<evidence type="ECO:0000313" key="2">
    <source>
        <dbReference type="EMBL" id="MFC5985428.1"/>
    </source>
</evidence>
<dbReference type="RefSeq" id="WP_379892254.1">
    <property type="nucleotide sequence ID" value="NZ_CBCSCT010000028.1"/>
</dbReference>